<accession>A0AAV9K148</accession>
<proteinExistence type="predicted"/>
<evidence type="ECO:0008006" key="4">
    <source>
        <dbReference type="Google" id="ProtNLM"/>
    </source>
</evidence>
<dbReference type="Proteomes" id="UP001311915">
    <property type="component" value="Unassembled WGS sequence"/>
</dbReference>
<name>A0AAV9K148_9SOLN</name>
<evidence type="ECO:0000313" key="3">
    <source>
        <dbReference type="Proteomes" id="UP001311915"/>
    </source>
</evidence>
<gene>
    <name evidence="2" type="ORF">R3W88_033395</name>
</gene>
<organism evidence="2 3">
    <name type="scientific">Solanum pinnatisectum</name>
    <name type="common">tansyleaf nightshade</name>
    <dbReference type="NCBI Taxonomy" id="50273"/>
    <lineage>
        <taxon>Eukaryota</taxon>
        <taxon>Viridiplantae</taxon>
        <taxon>Streptophyta</taxon>
        <taxon>Embryophyta</taxon>
        <taxon>Tracheophyta</taxon>
        <taxon>Spermatophyta</taxon>
        <taxon>Magnoliopsida</taxon>
        <taxon>eudicotyledons</taxon>
        <taxon>Gunneridae</taxon>
        <taxon>Pentapetalae</taxon>
        <taxon>asterids</taxon>
        <taxon>lamiids</taxon>
        <taxon>Solanales</taxon>
        <taxon>Solanaceae</taxon>
        <taxon>Solanoideae</taxon>
        <taxon>Solaneae</taxon>
        <taxon>Solanum</taxon>
    </lineage>
</organism>
<sequence length="231" mass="25397">MNTRGRPARRVGEKNVNEGVPPQGTQDVQVPVKVPDMMNQEIMPAFLILARAMAAQATRNVRPRVNANEGTKASKLKEFMRMNPLVFLGSKVGEDPQEFLDELPVGVDPIEWEEFKEALLGRFNKRAPNKDSSGAPKVNQEKGGGSQFSKPSCTTCGNRHYGKCLAGTNGCYGYGKNYHKVKDCPTLTARGREAKQASKDGTVPIPPNFCHFYALQDNKDKEANPDESTGK</sequence>
<protein>
    <recommendedName>
        <fullName evidence="4">Gag-pol polyprotein</fullName>
    </recommendedName>
</protein>
<dbReference type="EMBL" id="JAWPEI010000030">
    <property type="protein sequence ID" value="KAK4707056.1"/>
    <property type="molecule type" value="Genomic_DNA"/>
</dbReference>
<comment type="caution">
    <text evidence="2">The sequence shown here is derived from an EMBL/GenBank/DDBJ whole genome shotgun (WGS) entry which is preliminary data.</text>
</comment>
<feature type="region of interest" description="Disordered" evidence="1">
    <location>
        <begin position="1"/>
        <end position="27"/>
    </location>
</feature>
<dbReference type="AlphaFoldDB" id="A0AAV9K148"/>
<reference evidence="2 3" key="1">
    <citation type="submission" date="2023-10" db="EMBL/GenBank/DDBJ databases">
        <title>Genome-Wide Identification Analysis in wild type Solanum Pinnatisectum Reveals Some Genes Defensing Phytophthora Infestans.</title>
        <authorList>
            <person name="Sun C."/>
        </authorList>
    </citation>
    <scope>NUCLEOTIDE SEQUENCE [LARGE SCALE GENOMIC DNA]</scope>
    <source>
        <strain evidence="2">LQN</strain>
        <tissue evidence="2">Leaf</tissue>
    </source>
</reference>
<feature type="region of interest" description="Disordered" evidence="1">
    <location>
        <begin position="125"/>
        <end position="150"/>
    </location>
</feature>
<evidence type="ECO:0000256" key="1">
    <source>
        <dbReference type="SAM" id="MobiDB-lite"/>
    </source>
</evidence>
<keyword evidence="3" id="KW-1185">Reference proteome</keyword>
<evidence type="ECO:0000313" key="2">
    <source>
        <dbReference type="EMBL" id="KAK4707056.1"/>
    </source>
</evidence>